<name>A0ABY4XE12_9SPHN</name>
<evidence type="ECO:0000256" key="4">
    <source>
        <dbReference type="ARBA" id="ARBA00023125"/>
    </source>
</evidence>
<keyword evidence="3" id="KW-0805">Transcription regulation</keyword>
<keyword evidence="2" id="KW-0663">Pyridoxal phosphate</keyword>
<dbReference type="InterPro" id="IPR051446">
    <property type="entry name" value="HTH_trans_reg/aminotransferase"/>
</dbReference>
<gene>
    <name evidence="7" type="ORF">LHA26_19190</name>
</gene>
<dbReference type="PANTHER" id="PTHR46577:SF1">
    <property type="entry name" value="HTH-TYPE TRANSCRIPTIONAL REGULATORY PROTEIN GABR"/>
    <property type="match status" value="1"/>
</dbReference>
<dbReference type="EMBL" id="CP084932">
    <property type="protein sequence ID" value="USI75165.1"/>
    <property type="molecule type" value="Genomic_DNA"/>
</dbReference>
<dbReference type="PANTHER" id="PTHR46577">
    <property type="entry name" value="HTH-TYPE TRANSCRIPTIONAL REGULATORY PROTEIN GABR"/>
    <property type="match status" value="1"/>
</dbReference>
<keyword evidence="8" id="KW-1185">Reference proteome</keyword>
<dbReference type="CDD" id="cd00609">
    <property type="entry name" value="AAT_like"/>
    <property type="match status" value="1"/>
</dbReference>
<dbReference type="Pfam" id="PF00155">
    <property type="entry name" value="Aminotran_1_2"/>
    <property type="match status" value="1"/>
</dbReference>
<evidence type="ECO:0000313" key="7">
    <source>
        <dbReference type="EMBL" id="USI75165.1"/>
    </source>
</evidence>
<organism evidence="7 8">
    <name type="scientific">Sphingomonas morindae</name>
    <dbReference type="NCBI Taxonomy" id="1541170"/>
    <lineage>
        <taxon>Bacteria</taxon>
        <taxon>Pseudomonadati</taxon>
        <taxon>Pseudomonadota</taxon>
        <taxon>Alphaproteobacteria</taxon>
        <taxon>Sphingomonadales</taxon>
        <taxon>Sphingomonadaceae</taxon>
        <taxon>Sphingomonas</taxon>
    </lineage>
</organism>
<dbReference type="RefSeq" id="WP_252168977.1">
    <property type="nucleotide sequence ID" value="NZ_CP084932.1"/>
</dbReference>
<keyword evidence="4" id="KW-0238">DNA-binding</keyword>
<dbReference type="InterPro" id="IPR036390">
    <property type="entry name" value="WH_DNA-bd_sf"/>
</dbReference>
<dbReference type="InterPro" id="IPR000524">
    <property type="entry name" value="Tscrpt_reg_HTH_GntR"/>
</dbReference>
<keyword evidence="7" id="KW-0808">Transferase</keyword>
<dbReference type="Gene3D" id="1.10.10.10">
    <property type="entry name" value="Winged helix-like DNA-binding domain superfamily/Winged helix DNA-binding domain"/>
    <property type="match status" value="1"/>
</dbReference>
<keyword evidence="7" id="KW-0032">Aminotransferase</keyword>
<evidence type="ECO:0000256" key="5">
    <source>
        <dbReference type="ARBA" id="ARBA00023163"/>
    </source>
</evidence>
<evidence type="ECO:0000256" key="1">
    <source>
        <dbReference type="ARBA" id="ARBA00005384"/>
    </source>
</evidence>
<accession>A0ABY4XE12</accession>
<dbReference type="SMART" id="SM00345">
    <property type="entry name" value="HTH_GNTR"/>
    <property type="match status" value="1"/>
</dbReference>
<comment type="similarity">
    <text evidence="1">In the C-terminal section; belongs to the class-I pyridoxal-phosphate-dependent aminotransferase family.</text>
</comment>
<evidence type="ECO:0000313" key="8">
    <source>
        <dbReference type="Proteomes" id="UP001056937"/>
    </source>
</evidence>
<evidence type="ECO:0000256" key="3">
    <source>
        <dbReference type="ARBA" id="ARBA00023015"/>
    </source>
</evidence>
<reference evidence="7" key="1">
    <citation type="journal article" date="2022" name="Toxins">
        <title>Genomic Analysis of Sphingopyxis sp. USTB-05 for Biodegrading Cyanobacterial Hepatotoxins.</title>
        <authorList>
            <person name="Liu C."/>
            <person name="Xu Q."/>
            <person name="Zhao Z."/>
            <person name="Zhang H."/>
            <person name="Liu X."/>
            <person name="Yin C."/>
            <person name="Liu Y."/>
            <person name="Yan H."/>
        </authorList>
    </citation>
    <scope>NUCLEOTIDE SEQUENCE</scope>
    <source>
        <strain evidence="7">NBD5</strain>
    </source>
</reference>
<keyword evidence="5" id="KW-0804">Transcription</keyword>
<dbReference type="PROSITE" id="PS50949">
    <property type="entry name" value="HTH_GNTR"/>
    <property type="match status" value="1"/>
</dbReference>
<dbReference type="InterPro" id="IPR015421">
    <property type="entry name" value="PyrdxlP-dep_Trfase_major"/>
</dbReference>
<protein>
    <submittedName>
        <fullName evidence="7">PLP-dependent aminotransferase family protein</fullName>
    </submittedName>
</protein>
<dbReference type="Proteomes" id="UP001056937">
    <property type="component" value="Plasmid p1"/>
</dbReference>
<dbReference type="PRINTS" id="PR00035">
    <property type="entry name" value="HTHGNTR"/>
</dbReference>
<proteinExistence type="inferred from homology"/>
<dbReference type="CDD" id="cd07377">
    <property type="entry name" value="WHTH_GntR"/>
    <property type="match status" value="1"/>
</dbReference>
<dbReference type="Gene3D" id="3.40.640.10">
    <property type="entry name" value="Type I PLP-dependent aspartate aminotransferase-like (Major domain)"/>
    <property type="match status" value="1"/>
</dbReference>
<feature type="domain" description="HTH gntR-type" evidence="6">
    <location>
        <begin position="26"/>
        <end position="94"/>
    </location>
</feature>
<dbReference type="InterPro" id="IPR036388">
    <property type="entry name" value="WH-like_DNA-bd_sf"/>
</dbReference>
<dbReference type="Pfam" id="PF00392">
    <property type="entry name" value="GntR"/>
    <property type="match status" value="1"/>
</dbReference>
<keyword evidence="7" id="KW-0614">Plasmid</keyword>
<dbReference type="InterPro" id="IPR004839">
    <property type="entry name" value="Aminotransferase_I/II_large"/>
</dbReference>
<evidence type="ECO:0000259" key="6">
    <source>
        <dbReference type="PROSITE" id="PS50949"/>
    </source>
</evidence>
<sequence length="484" mass="51655">MTLDTSSTDIAPPADFRFEINRTLAFPLTDQICAAIRTAIRQGALAPGARLPSWQDLSAQLGVARGTVRAAYYRLTDEGLVASSGAAGTHVADSPTQAPSAAADRFTDLRSTLDLFGAGPPGIFQMGVPAHDAFPAKLWARLHRRAADAGALRTRYLDPRGMDALRHQIAAHLALARGLQCTPGQVFITTSFRGALGLVLQALPSGRRRAWVEDPGYPVSRHGLELAGFSPVPIAVDGQGLDVDLGIALARDSGLAVVTPGQQAPLGHTLSPQRRQALLAWARESEAWIIEDDYLSELHLDGRATSALAASDPDGRVIHIGTFSKTISPSLGIGFLVAPEALIAPLMRVATYLAPPPNYAAQAALAEFLADGHYLRHLRRMKLLYRKRRDAVLDYLQAAGSARAAGLAVHVPLAREADDVRLVGRLREEGFAPTALSQWYASQAPEKGLVIGITNAAPETLPGDAARLLNLIRDDVRPPQCRGA</sequence>
<dbReference type="SUPFAM" id="SSF53383">
    <property type="entry name" value="PLP-dependent transferases"/>
    <property type="match status" value="1"/>
</dbReference>
<evidence type="ECO:0000256" key="2">
    <source>
        <dbReference type="ARBA" id="ARBA00022898"/>
    </source>
</evidence>
<geneLocation type="plasmid" evidence="7 8">
    <name>p1</name>
</geneLocation>
<dbReference type="InterPro" id="IPR015424">
    <property type="entry name" value="PyrdxlP-dep_Trfase"/>
</dbReference>
<dbReference type="GO" id="GO:0008483">
    <property type="term" value="F:transaminase activity"/>
    <property type="evidence" value="ECO:0007669"/>
    <property type="project" value="UniProtKB-KW"/>
</dbReference>
<dbReference type="SUPFAM" id="SSF46785">
    <property type="entry name" value="Winged helix' DNA-binding domain"/>
    <property type="match status" value="1"/>
</dbReference>